<dbReference type="SUPFAM" id="SSF51556">
    <property type="entry name" value="Metallo-dependent hydrolases"/>
    <property type="match status" value="1"/>
</dbReference>
<keyword evidence="3" id="KW-1185">Reference proteome</keyword>
<dbReference type="InterPro" id="IPR057744">
    <property type="entry name" value="OTAase-like"/>
</dbReference>
<dbReference type="Gene3D" id="2.30.40.10">
    <property type="entry name" value="Urease, subunit C, domain 1"/>
    <property type="match status" value="1"/>
</dbReference>
<name>A0A5C8P8U5_9HYPH</name>
<dbReference type="EMBL" id="VDUZ01000072">
    <property type="protein sequence ID" value="TXL69775.1"/>
    <property type="molecule type" value="Genomic_DNA"/>
</dbReference>
<reference evidence="2 3" key="1">
    <citation type="submission" date="2019-06" db="EMBL/GenBank/DDBJ databases">
        <title>New taxonomy in bacterial strain CC-CFT640, isolated from vineyard.</title>
        <authorList>
            <person name="Lin S.-Y."/>
            <person name="Tsai C.-F."/>
            <person name="Young C.-C."/>
        </authorList>
    </citation>
    <scope>NUCLEOTIDE SEQUENCE [LARGE SCALE GENOMIC DNA]</scope>
    <source>
        <strain evidence="2 3">CC-CFT640</strain>
    </source>
</reference>
<sequence length="410" mass="43712">MATLYSGGKIFDGEKAIDGHAVLEEDGRIKRLAPAGEFVSFAGARVDTSGGTLLPGLIDCHVHSLSGAEGNPGIVQDRMTAAQIAVRGMEFMRATLDGGITAVRECGGKDYIEFAIRDAINAGRFLGPTMRCAGRMICMTGGHGNRTGRIADGVDEVVKAVREQIHAGSDLVKIMATGGVMTPGVNPEDAHYTAGEIAAGITEATRFNRTTASHAQGSEGILNAVRGGVTSIEHGIFMTDECVLEMQSRGTWLVPTLSAVKNILRGAESGDRSIPDYVIEKSQRVFGRHIDSVKMYYAAGCKIAMGTDAGTPFNRHGENAMELEYMCEIGITPRDSLFFSTASAADLMRLADHGRIREGNVADFLVVNGDPLADITRAARKEYHRVVVKRGVIARDNRAAASDALRIAAQ</sequence>
<dbReference type="PANTHER" id="PTHR43135:SF3">
    <property type="entry name" value="ALPHA-D-RIBOSE 1-METHYLPHOSPHONATE 5-TRIPHOSPHATE DIPHOSPHATASE"/>
    <property type="match status" value="1"/>
</dbReference>
<keyword evidence="2" id="KW-0378">Hydrolase</keyword>
<proteinExistence type="predicted"/>
<dbReference type="InterPro" id="IPR051781">
    <property type="entry name" value="Metallo-dep_Hydrolase"/>
</dbReference>
<dbReference type="CDD" id="cd01299">
    <property type="entry name" value="Met_dep_hydrolase_A"/>
    <property type="match status" value="1"/>
</dbReference>
<comment type="caution">
    <text evidence="2">The sequence shown here is derived from an EMBL/GenBank/DDBJ whole genome shotgun (WGS) entry which is preliminary data.</text>
</comment>
<evidence type="ECO:0000313" key="2">
    <source>
        <dbReference type="EMBL" id="TXL69775.1"/>
    </source>
</evidence>
<gene>
    <name evidence="2" type="ORF">FHP25_37490</name>
</gene>
<dbReference type="SUPFAM" id="SSF51338">
    <property type="entry name" value="Composite domain of metallo-dependent hydrolases"/>
    <property type="match status" value="1"/>
</dbReference>
<organism evidence="2 3">
    <name type="scientific">Vineibacter terrae</name>
    <dbReference type="NCBI Taxonomy" id="2586908"/>
    <lineage>
        <taxon>Bacteria</taxon>
        <taxon>Pseudomonadati</taxon>
        <taxon>Pseudomonadota</taxon>
        <taxon>Alphaproteobacteria</taxon>
        <taxon>Hyphomicrobiales</taxon>
        <taxon>Vineibacter</taxon>
    </lineage>
</organism>
<dbReference type="OrthoDB" id="9782972at2"/>
<feature type="domain" description="Amidohydrolase-related" evidence="1">
    <location>
        <begin position="52"/>
        <end position="392"/>
    </location>
</feature>
<dbReference type="Gene3D" id="3.20.20.140">
    <property type="entry name" value="Metal-dependent hydrolases"/>
    <property type="match status" value="1"/>
</dbReference>
<dbReference type="AlphaFoldDB" id="A0A5C8P8U5"/>
<dbReference type="GO" id="GO:0016810">
    <property type="term" value="F:hydrolase activity, acting on carbon-nitrogen (but not peptide) bonds"/>
    <property type="evidence" value="ECO:0007669"/>
    <property type="project" value="InterPro"/>
</dbReference>
<evidence type="ECO:0000313" key="3">
    <source>
        <dbReference type="Proteomes" id="UP000321638"/>
    </source>
</evidence>
<accession>A0A5C8P8U5</accession>
<evidence type="ECO:0000259" key="1">
    <source>
        <dbReference type="Pfam" id="PF01979"/>
    </source>
</evidence>
<dbReference type="RefSeq" id="WP_147852134.1">
    <property type="nucleotide sequence ID" value="NZ_VDUZ01000072.1"/>
</dbReference>
<protein>
    <submittedName>
        <fullName evidence="2">Amidohydrolase family protein</fullName>
    </submittedName>
</protein>
<dbReference type="InterPro" id="IPR006680">
    <property type="entry name" value="Amidohydro-rel"/>
</dbReference>
<dbReference type="PANTHER" id="PTHR43135">
    <property type="entry name" value="ALPHA-D-RIBOSE 1-METHYLPHOSPHONATE 5-TRIPHOSPHATE DIPHOSPHATASE"/>
    <property type="match status" value="1"/>
</dbReference>
<dbReference type="InterPro" id="IPR011059">
    <property type="entry name" value="Metal-dep_hydrolase_composite"/>
</dbReference>
<dbReference type="InterPro" id="IPR032466">
    <property type="entry name" value="Metal_Hydrolase"/>
</dbReference>
<dbReference type="Pfam" id="PF01979">
    <property type="entry name" value="Amidohydro_1"/>
    <property type="match status" value="1"/>
</dbReference>
<dbReference type="Proteomes" id="UP000321638">
    <property type="component" value="Unassembled WGS sequence"/>
</dbReference>